<keyword evidence="4" id="KW-0862">Zinc</keyword>
<evidence type="ECO:0000256" key="1">
    <source>
        <dbReference type="ARBA" id="ARBA00001947"/>
    </source>
</evidence>
<dbReference type="PANTHER" id="PTHR43350:SF19">
    <property type="entry name" value="D-GULOSIDE 3-DEHYDROGENASE"/>
    <property type="match status" value="1"/>
</dbReference>
<accession>A0A146G4R3</accession>
<organism evidence="8 9">
    <name type="scientific">Terrimicrobium sacchariphilum</name>
    <dbReference type="NCBI Taxonomy" id="690879"/>
    <lineage>
        <taxon>Bacteria</taxon>
        <taxon>Pseudomonadati</taxon>
        <taxon>Verrucomicrobiota</taxon>
        <taxon>Terrimicrobiia</taxon>
        <taxon>Terrimicrobiales</taxon>
        <taxon>Terrimicrobiaceae</taxon>
        <taxon>Terrimicrobium</taxon>
    </lineage>
</organism>
<evidence type="ECO:0000256" key="4">
    <source>
        <dbReference type="ARBA" id="ARBA00022833"/>
    </source>
</evidence>
<dbReference type="InterPro" id="IPR036291">
    <property type="entry name" value="NAD(P)-bd_dom_sf"/>
</dbReference>
<dbReference type="PANTHER" id="PTHR43350">
    <property type="entry name" value="NAD-DEPENDENT ALCOHOL DEHYDROGENASE"/>
    <property type="match status" value="1"/>
</dbReference>
<dbReference type="Proteomes" id="UP000076023">
    <property type="component" value="Unassembled WGS sequence"/>
</dbReference>
<feature type="domain" description="Alcohol dehydrogenase-like N-terminal" evidence="7">
    <location>
        <begin position="29"/>
        <end position="88"/>
    </location>
</feature>
<feature type="domain" description="Alcohol dehydrogenase-like C-terminal" evidence="6">
    <location>
        <begin position="147"/>
        <end position="248"/>
    </location>
</feature>
<dbReference type="InParanoid" id="A0A146G4R3"/>
<dbReference type="OrthoDB" id="9781031at2"/>
<comment type="similarity">
    <text evidence="2">Belongs to the zinc-containing alcohol dehydrogenase family.</text>
</comment>
<dbReference type="Pfam" id="PF08240">
    <property type="entry name" value="ADH_N"/>
    <property type="match status" value="1"/>
</dbReference>
<dbReference type="AlphaFoldDB" id="A0A146G4R3"/>
<name>A0A146G4R3_TERSA</name>
<evidence type="ECO:0000256" key="3">
    <source>
        <dbReference type="ARBA" id="ARBA00022723"/>
    </source>
</evidence>
<dbReference type="EMBL" id="BDCO01000002">
    <property type="protein sequence ID" value="GAT32581.1"/>
    <property type="molecule type" value="Genomic_DNA"/>
</dbReference>
<dbReference type="Gene3D" id="3.90.180.10">
    <property type="entry name" value="Medium-chain alcohol dehydrogenases, catalytic domain"/>
    <property type="match status" value="2"/>
</dbReference>
<evidence type="ECO:0000259" key="6">
    <source>
        <dbReference type="Pfam" id="PF00107"/>
    </source>
</evidence>
<dbReference type="GO" id="GO:0016491">
    <property type="term" value="F:oxidoreductase activity"/>
    <property type="evidence" value="ECO:0007669"/>
    <property type="project" value="UniProtKB-KW"/>
</dbReference>
<evidence type="ECO:0000313" key="8">
    <source>
        <dbReference type="EMBL" id="GAT32581.1"/>
    </source>
</evidence>
<reference evidence="9" key="1">
    <citation type="journal article" date="2017" name="Genome Announc.">
        <title>Draft Genome Sequence of Terrimicrobium sacchariphilum NM-5T, a Facultative Anaerobic Soil Bacterium of the Class Spartobacteria.</title>
        <authorList>
            <person name="Qiu Y.L."/>
            <person name="Tourlousse D.M."/>
            <person name="Matsuura N."/>
            <person name="Ohashi A."/>
            <person name="Sekiguchi Y."/>
        </authorList>
    </citation>
    <scope>NUCLEOTIDE SEQUENCE [LARGE SCALE GENOMIC DNA]</scope>
    <source>
        <strain evidence="9">NM-5</strain>
    </source>
</reference>
<comment type="caution">
    <text evidence="8">The sequence shown here is derived from an EMBL/GenBank/DDBJ whole genome shotgun (WGS) entry which is preliminary data.</text>
</comment>
<sequence length="337" mass="35696">MKTQSVRVIFPSPGLAELEEFPMPEISRPADVLIENEYSIVSAGTELACRAGLESWAPLPFSPGYGSVGRVVAFGDEVKNLSVGQRVLSFGRHAKHILGEFVVVPVPEGLDPVKATFARMAAVSMAASRTSDAELGDFVAVIGLGLVGNLSAQLFGLAGCEVIGIDPSARRREQAQACGVPHAIAPGPEMKAQVAAITEGRMCAAVIEATGLSSVAMESAPQLAARFGEIVLLGSPRAPHVADVTPFLSGLHLCNAETTVKGALEWRYPLLADPAGFCKHSIENNVRQLLRMMSQGKLNTAPLLTHLVSPADCHSIYEGLANQKDLYTGVVFDWSKV</sequence>
<dbReference type="GO" id="GO:0046872">
    <property type="term" value="F:metal ion binding"/>
    <property type="evidence" value="ECO:0007669"/>
    <property type="project" value="UniProtKB-KW"/>
</dbReference>
<evidence type="ECO:0000259" key="7">
    <source>
        <dbReference type="Pfam" id="PF08240"/>
    </source>
</evidence>
<keyword evidence="5" id="KW-0560">Oxidoreductase</keyword>
<dbReference type="CDD" id="cd08255">
    <property type="entry name" value="2-desacetyl-2-hydroxyethyl_bacteriochlorophyllide_like"/>
    <property type="match status" value="1"/>
</dbReference>
<evidence type="ECO:0000256" key="2">
    <source>
        <dbReference type="ARBA" id="ARBA00008072"/>
    </source>
</evidence>
<dbReference type="SUPFAM" id="SSF51735">
    <property type="entry name" value="NAD(P)-binding Rossmann-fold domains"/>
    <property type="match status" value="1"/>
</dbReference>
<dbReference type="SUPFAM" id="SSF50129">
    <property type="entry name" value="GroES-like"/>
    <property type="match status" value="1"/>
</dbReference>
<dbReference type="RefSeq" id="WP_075078410.1">
    <property type="nucleotide sequence ID" value="NZ_BDCO01000002.1"/>
</dbReference>
<evidence type="ECO:0000256" key="5">
    <source>
        <dbReference type="ARBA" id="ARBA00023002"/>
    </source>
</evidence>
<dbReference type="InterPro" id="IPR013149">
    <property type="entry name" value="ADH-like_C"/>
</dbReference>
<dbReference type="InterPro" id="IPR013154">
    <property type="entry name" value="ADH-like_N"/>
</dbReference>
<dbReference type="Gene3D" id="3.40.50.720">
    <property type="entry name" value="NAD(P)-binding Rossmann-like Domain"/>
    <property type="match status" value="1"/>
</dbReference>
<gene>
    <name evidence="8" type="ORF">TSACC_2980</name>
</gene>
<proteinExistence type="inferred from homology"/>
<dbReference type="STRING" id="690879.TSACC_2980"/>
<evidence type="ECO:0000313" key="9">
    <source>
        <dbReference type="Proteomes" id="UP000076023"/>
    </source>
</evidence>
<dbReference type="InterPro" id="IPR011032">
    <property type="entry name" value="GroES-like_sf"/>
</dbReference>
<comment type="cofactor">
    <cofactor evidence="1">
        <name>Zn(2+)</name>
        <dbReference type="ChEBI" id="CHEBI:29105"/>
    </cofactor>
</comment>
<protein>
    <submittedName>
        <fullName evidence="8">2-desacetyl-2-hydroxyethyl bacteriochlorophyllide A dehydrogenase</fullName>
    </submittedName>
</protein>
<keyword evidence="3" id="KW-0479">Metal-binding</keyword>
<dbReference type="Pfam" id="PF00107">
    <property type="entry name" value="ADH_zinc_N"/>
    <property type="match status" value="1"/>
</dbReference>
<keyword evidence="9" id="KW-1185">Reference proteome</keyword>